<sequence length="613" mass="71516">MASERTKRILRLAELDIDIEVSSSSPRPVKTIRDVFENDIVESLVKFDSGTNTNEVNYGNSDTEYDDSDADKDYTPDKEEEDSSESDEINVENQLLLEKENVEENSQNMQSEAKSTSKSNKRSKGGVHSRKNRRERKQQRNLGKSYITAKGKEKKQREMQELPTCRMKCTDRIPPEVRKSIFREYWSLGDRNKRVAYVASLVDTTETATKRKRTADPDKEKYRMITHTYHFKVNGERLKVCRGCFMKTLAETQMFVTLAISNSNSFTSGITYDDQRGRAEPANKHSPNMIQDVIDHIKSFPSYKSHYTRRDNNKNFLAPHLTLQIMYRLYCEGREPRVSRRIYEREFHNMNLAFKQPKIDTCHKCDMLHMKLKVEENEEERKRVQEEIEVHHAEADNAYLKKDADKKFAKGNDDIRCYTFDLQQCLPTPYVNSSIAFYKRQLWTYNLTMHDLGSGGVTCYMWHEAEGARGGNQIGTCLFKQLTDLPTNIKHVVLYSDTTSLTLRKKDSEGNSFKWHDAKWFRYTREPSKVFFKTSFNEDEPFKELNLKRRGNKNTTLSPTKCYTDTLPITKEKKSNLLELLPLISLPFRDFYVNLKTSNDIADSYPDIEEFDG</sequence>
<organism evidence="3 4">
    <name type="scientific">Photinus pyralis</name>
    <name type="common">Common eastern firefly</name>
    <name type="synonym">Lampyris pyralis</name>
    <dbReference type="NCBI Taxonomy" id="7054"/>
    <lineage>
        <taxon>Eukaryota</taxon>
        <taxon>Metazoa</taxon>
        <taxon>Ecdysozoa</taxon>
        <taxon>Arthropoda</taxon>
        <taxon>Hexapoda</taxon>
        <taxon>Insecta</taxon>
        <taxon>Pterygota</taxon>
        <taxon>Neoptera</taxon>
        <taxon>Endopterygota</taxon>
        <taxon>Coleoptera</taxon>
        <taxon>Polyphaga</taxon>
        <taxon>Elateriformia</taxon>
        <taxon>Elateroidea</taxon>
        <taxon>Lampyridae</taxon>
        <taxon>Lampyrinae</taxon>
        <taxon>Photinus</taxon>
    </lineage>
</organism>
<dbReference type="EMBL" id="VVIM01000001">
    <property type="protein sequence ID" value="KAB0805175.1"/>
    <property type="molecule type" value="Genomic_DNA"/>
</dbReference>
<evidence type="ECO:0000256" key="1">
    <source>
        <dbReference type="SAM" id="Coils"/>
    </source>
</evidence>
<reference evidence="3 4" key="1">
    <citation type="journal article" date="2018" name="Elife">
        <title>Firefly genomes illuminate parallel origins of bioluminescence in beetles.</title>
        <authorList>
            <person name="Fallon T.R."/>
            <person name="Lower S.E."/>
            <person name="Chang C.H."/>
            <person name="Bessho-Uehara M."/>
            <person name="Martin G.J."/>
            <person name="Bewick A.J."/>
            <person name="Behringer M."/>
            <person name="Debat H.J."/>
            <person name="Wong I."/>
            <person name="Day J.C."/>
            <person name="Suvorov A."/>
            <person name="Silva C.J."/>
            <person name="Stanger-Hall K.F."/>
            <person name="Hall D.W."/>
            <person name="Schmitz R.J."/>
            <person name="Nelson D.R."/>
            <person name="Lewis S.M."/>
            <person name="Shigenobu S."/>
            <person name="Bybee S.M."/>
            <person name="Larracuente A.M."/>
            <person name="Oba Y."/>
            <person name="Weng J.K."/>
        </authorList>
    </citation>
    <scope>NUCLEOTIDE SEQUENCE [LARGE SCALE GENOMIC DNA]</scope>
    <source>
        <strain evidence="3">1611_PpyrPB1</strain>
        <tissue evidence="3">Whole body</tissue>
    </source>
</reference>
<feature type="compositionally biased region" description="Basic residues" evidence="2">
    <location>
        <begin position="119"/>
        <end position="139"/>
    </location>
</feature>
<gene>
    <name evidence="3" type="ORF">PPYR_02145</name>
</gene>
<name>A0A5N4B6F3_PHOPY</name>
<evidence type="ECO:0000313" key="3">
    <source>
        <dbReference type="EMBL" id="KAB0805175.1"/>
    </source>
</evidence>
<keyword evidence="1" id="KW-0175">Coiled coil</keyword>
<comment type="caution">
    <text evidence="3">The sequence shown here is derived from an EMBL/GenBank/DDBJ whole genome shotgun (WGS) entry which is preliminary data.</text>
</comment>
<evidence type="ECO:0000313" key="4">
    <source>
        <dbReference type="Proteomes" id="UP000327044"/>
    </source>
</evidence>
<keyword evidence="4" id="KW-1185">Reference proteome</keyword>
<evidence type="ECO:0000256" key="2">
    <source>
        <dbReference type="SAM" id="MobiDB-lite"/>
    </source>
</evidence>
<feature type="coiled-coil region" evidence="1">
    <location>
        <begin position="367"/>
        <end position="394"/>
    </location>
</feature>
<dbReference type="PANTHER" id="PTHR10773">
    <property type="entry name" value="DNA-DIRECTED RNA POLYMERASES I, II, AND III SUBUNIT RPABC2"/>
    <property type="match status" value="1"/>
</dbReference>
<feature type="compositionally biased region" description="Polar residues" evidence="2">
    <location>
        <begin position="104"/>
        <end position="118"/>
    </location>
</feature>
<dbReference type="Proteomes" id="UP000327044">
    <property type="component" value="Unassembled WGS sequence"/>
</dbReference>
<proteinExistence type="predicted"/>
<accession>A0A5N4B6F3</accession>
<dbReference type="InParanoid" id="A0A5N4B6F3"/>
<feature type="region of interest" description="Disordered" evidence="2">
    <location>
        <begin position="46"/>
        <end position="161"/>
    </location>
</feature>
<feature type="compositionally biased region" description="Polar residues" evidence="2">
    <location>
        <begin position="49"/>
        <end position="62"/>
    </location>
</feature>
<dbReference type="AlphaFoldDB" id="A0A5N4B6F3"/>
<feature type="compositionally biased region" description="Acidic residues" evidence="2">
    <location>
        <begin position="78"/>
        <end position="90"/>
    </location>
</feature>
<protein>
    <submittedName>
        <fullName evidence="3">Uncharacterized protein</fullName>
    </submittedName>
</protein>
<dbReference type="PANTHER" id="PTHR10773:SF19">
    <property type="match status" value="1"/>
</dbReference>